<gene>
    <name evidence="1" type="ORF">I4641_14520</name>
</gene>
<comment type="caution">
    <text evidence="1">The sequence shown here is derived from an EMBL/GenBank/DDBJ whole genome shotgun (WGS) entry which is preliminary data.</text>
</comment>
<evidence type="ECO:0000313" key="2">
    <source>
        <dbReference type="Proteomes" id="UP000729733"/>
    </source>
</evidence>
<proteinExistence type="predicted"/>
<accession>A0A964BS67</accession>
<dbReference type="EMBL" id="JADWDC010000037">
    <property type="protein sequence ID" value="MCC0178194.1"/>
    <property type="molecule type" value="Genomic_DNA"/>
</dbReference>
<protein>
    <submittedName>
        <fullName evidence="1">Uncharacterized protein</fullName>
    </submittedName>
</protein>
<name>A0A964BS67_9CYAN</name>
<sequence length="71" mass="8029">MKLSAVEQVEQTRDLLLAELQEHQTPMSLQQLGLNLGVEANLSHRTLKEAAWGLVEEGKVKFNSTWDLEIL</sequence>
<dbReference type="AlphaFoldDB" id="A0A964BS67"/>
<keyword evidence="2" id="KW-1185">Reference proteome</keyword>
<reference evidence="1" key="1">
    <citation type="journal article" date="2021" name="Antonie Van Leeuwenhoek">
        <title>Draft genome and description of Waterburya agarophytonicola gen. nov. sp. nov. (Pleurocapsales, Cyanobacteria): a seaweed symbiont.</title>
        <authorList>
            <person name="Bonthond G."/>
            <person name="Shalygin S."/>
            <person name="Bayer T."/>
            <person name="Weinberger F."/>
        </authorList>
    </citation>
    <scope>NUCLEOTIDE SEQUENCE</scope>
    <source>
        <strain evidence="1">KI4</strain>
    </source>
</reference>
<dbReference type="RefSeq" id="WP_229641262.1">
    <property type="nucleotide sequence ID" value="NZ_JADWDC010000037.1"/>
</dbReference>
<organism evidence="1 2">
    <name type="scientific">Waterburya agarophytonicola KI4</name>
    <dbReference type="NCBI Taxonomy" id="2874699"/>
    <lineage>
        <taxon>Bacteria</taxon>
        <taxon>Bacillati</taxon>
        <taxon>Cyanobacteriota</taxon>
        <taxon>Cyanophyceae</taxon>
        <taxon>Pleurocapsales</taxon>
        <taxon>Hyellaceae</taxon>
        <taxon>Waterburya</taxon>
        <taxon>Waterburya agarophytonicola</taxon>
    </lineage>
</organism>
<evidence type="ECO:0000313" key="1">
    <source>
        <dbReference type="EMBL" id="MCC0178194.1"/>
    </source>
</evidence>
<dbReference type="Proteomes" id="UP000729733">
    <property type="component" value="Unassembled WGS sequence"/>
</dbReference>